<comment type="similarity">
    <text evidence="2 8">Belongs to the major facilitator superfamily. Sugar transporter (TC 2.A.1.1) family.</text>
</comment>
<evidence type="ECO:0000313" key="13">
    <source>
        <dbReference type="Proteomes" id="UP001176517"/>
    </source>
</evidence>
<evidence type="ECO:0000256" key="7">
    <source>
        <dbReference type="ARBA" id="ARBA00049119"/>
    </source>
</evidence>
<dbReference type="PANTHER" id="PTHR48022">
    <property type="entry name" value="PLASTIDIC GLUCOSE TRANSPORTER 4"/>
    <property type="match status" value="1"/>
</dbReference>
<evidence type="ECO:0000256" key="4">
    <source>
        <dbReference type="ARBA" id="ARBA00022692"/>
    </source>
</evidence>
<feature type="transmembrane region" description="Helical" evidence="10">
    <location>
        <begin position="27"/>
        <end position="56"/>
    </location>
</feature>
<dbReference type="GO" id="GO:0016020">
    <property type="term" value="C:membrane"/>
    <property type="evidence" value="ECO:0007669"/>
    <property type="project" value="UniProtKB-SubCell"/>
</dbReference>
<dbReference type="CDD" id="cd17356">
    <property type="entry name" value="MFS_HXT"/>
    <property type="match status" value="1"/>
</dbReference>
<keyword evidence="6 10" id="KW-0472">Membrane</keyword>
<dbReference type="PROSITE" id="PS50850">
    <property type="entry name" value="MFS"/>
    <property type="match status" value="1"/>
</dbReference>
<evidence type="ECO:0000256" key="1">
    <source>
        <dbReference type="ARBA" id="ARBA00004141"/>
    </source>
</evidence>
<comment type="catalytic activity">
    <reaction evidence="7">
        <text>myo-inositol(out) + H(+)(out) = myo-inositol(in) + H(+)(in)</text>
        <dbReference type="Rhea" id="RHEA:60364"/>
        <dbReference type="ChEBI" id="CHEBI:15378"/>
        <dbReference type="ChEBI" id="CHEBI:17268"/>
    </reaction>
</comment>
<dbReference type="EMBL" id="JAPDMZ010000376">
    <property type="protein sequence ID" value="KAK0543310.1"/>
    <property type="molecule type" value="Genomic_DNA"/>
</dbReference>
<keyword evidence="3 8" id="KW-0813">Transport</keyword>
<gene>
    <name evidence="12" type="primary">SNF3</name>
    <name evidence="12" type="ORF">OC846_006462</name>
</gene>
<dbReference type="Gene3D" id="1.20.1250.20">
    <property type="entry name" value="MFS general substrate transporter like domains"/>
    <property type="match status" value="1"/>
</dbReference>
<evidence type="ECO:0000256" key="3">
    <source>
        <dbReference type="ARBA" id="ARBA00022448"/>
    </source>
</evidence>
<evidence type="ECO:0000313" key="12">
    <source>
        <dbReference type="EMBL" id="KAK0543310.1"/>
    </source>
</evidence>
<feature type="transmembrane region" description="Helical" evidence="10">
    <location>
        <begin position="419"/>
        <end position="436"/>
    </location>
</feature>
<keyword evidence="4 10" id="KW-0812">Transmembrane</keyword>
<feature type="transmembrane region" description="Helical" evidence="10">
    <location>
        <begin position="384"/>
        <end position="407"/>
    </location>
</feature>
<feature type="transmembrane region" description="Helical" evidence="10">
    <location>
        <begin position="456"/>
        <end position="475"/>
    </location>
</feature>
<evidence type="ECO:0000256" key="2">
    <source>
        <dbReference type="ARBA" id="ARBA00010992"/>
    </source>
</evidence>
<dbReference type="NCBIfam" id="TIGR00879">
    <property type="entry name" value="SP"/>
    <property type="match status" value="1"/>
</dbReference>
<dbReference type="InterPro" id="IPR036259">
    <property type="entry name" value="MFS_trans_sf"/>
</dbReference>
<feature type="transmembrane region" description="Helical" evidence="10">
    <location>
        <begin position="129"/>
        <end position="151"/>
    </location>
</feature>
<dbReference type="PROSITE" id="PS00217">
    <property type="entry name" value="SUGAR_TRANSPORT_2"/>
    <property type="match status" value="1"/>
</dbReference>
<dbReference type="FunFam" id="1.20.1250.20:FF:000078">
    <property type="entry name" value="MFS maltose transporter, putative"/>
    <property type="match status" value="1"/>
</dbReference>
<dbReference type="PRINTS" id="PR00171">
    <property type="entry name" value="SUGRTRNSPORT"/>
</dbReference>
<evidence type="ECO:0000256" key="5">
    <source>
        <dbReference type="ARBA" id="ARBA00022989"/>
    </source>
</evidence>
<comment type="subcellular location">
    <subcellularLocation>
        <location evidence="1">Membrane</location>
        <topology evidence="1">Multi-pass membrane protein</topology>
    </subcellularLocation>
</comment>
<evidence type="ECO:0000256" key="8">
    <source>
        <dbReference type="RuleBase" id="RU003346"/>
    </source>
</evidence>
<feature type="region of interest" description="Disordered" evidence="9">
    <location>
        <begin position="514"/>
        <end position="538"/>
    </location>
</feature>
<feature type="transmembrane region" description="Helical" evidence="10">
    <location>
        <begin position="163"/>
        <end position="183"/>
    </location>
</feature>
<keyword evidence="13" id="KW-1185">Reference proteome</keyword>
<feature type="transmembrane region" description="Helical" evidence="10">
    <location>
        <begin position="290"/>
        <end position="309"/>
    </location>
</feature>
<feature type="transmembrane region" description="Helical" evidence="10">
    <location>
        <begin position="105"/>
        <end position="123"/>
    </location>
</feature>
<protein>
    <submittedName>
        <fullName evidence="12">Plasma membrane low glucose sensor</fullName>
    </submittedName>
</protein>
<evidence type="ECO:0000259" key="11">
    <source>
        <dbReference type="PROSITE" id="PS50850"/>
    </source>
</evidence>
<comment type="caution">
    <text evidence="12">The sequence shown here is derived from an EMBL/GenBank/DDBJ whole genome shotgun (WGS) entry which is preliminary data.</text>
</comment>
<dbReference type="InterPro" id="IPR003663">
    <property type="entry name" value="Sugar/inositol_transpt"/>
</dbReference>
<feature type="transmembrane region" description="Helical" evidence="10">
    <location>
        <begin position="351"/>
        <end position="372"/>
    </location>
</feature>
<feature type="transmembrane region" description="Helical" evidence="10">
    <location>
        <begin position="195"/>
        <end position="216"/>
    </location>
</feature>
<dbReference type="SUPFAM" id="SSF103473">
    <property type="entry name" value="MFS general substrate transporter"/>
    <property type="match status" value="1"/>
</dbReference>
<dbReference type="InterPro" id="IPR005828">
    <property type="entry name" value="MFS_sugar_transport-like"/>
</dbReference>
<dbReference type="InterPro" id="IPR020846">
    <property type="entry name" value="MFS_dom"/>
</dbReference>
<reference evidence="12" key="1">
    <citation type="journal article" date="2023" name="PhytoFront">
        <title>Draft Genome Resources of Seven Strains of Tilletia horrida, Causal Agent of Kernel Smut of Rice.</title>
        <authorList>
            <person name="Khanal S."/>
            <person name="Antony Babu S."/>
            <person name="Zhou X.G."/>
        </authorList>
    </citation>
    <scope>NUCLEOTIDE SEQUENCE</scope>
    <source>
        <strain evidence="12">TX6</strain>
    </source>
</reference>
<organism evidence="12 13">
    <name type="scientific">Tilletia horrida</name>
    <dbReference type="NCBI Taxonomy" id="155126"/>
    <lineage>
        <taxon>Eukaryota</taxon>
        <taxon>Fungi</taxon>
        <taxon>Dikarya</taxon>
        <taxon>Basidiomycota</taxon>
        <taxon>Ustilaginomycotina</taxon>
        <taxon>Exobasidiomycetes</taxon>
        <taxon>Tilletiales</taxon>
        <taxon>Tilletiaceae</taxon>
        <taxon>Tilletia</taxon>
    </lineage>
</organism>
<feature type="domain" description="Major facilitator superfamily (MFS) profile" evidence="11">
    <location>
        <begin position="29"/>
        <end position="478"/>
    </location>
</feature>
<proteinExistence type="inferred from homology"/>
<accession>A0AAN6GLL8</accession>
<dbReference type="PANTHER" id="PTHR48022:SF17">
    <property type="entry name" value="HEXOSE TRANSPORTER"/>
    <property type="match status" value="1"/>
</dbReference>
<keyword evidence="5 10" id="KW-1133">Transmembrane helix</keyword>
<dbReference type="Proteomes" id="UP001176517">
    <property type="component" value="Unassembled WGS sequence"/>
</dbReference>
<evidence type="ECO:0000256" key="9">
    <source>
        <dbReference type="SAM" id="MobiDB-lite"/>
    </source>
</evidence>
<evidence type="ECO:0000256" key="10">
    <source>
        <dbReference type="SAM" id="Phobius"/>
    </source>
</evidence>
<dbReference type="InterPro" id="IPR005829">
    <property type="entry name" value="Sugar_transporter_CS"/>
</dbReference>
<dbReference type="AlphaFoldDB" id="A0AAN6GLL8"/>
<feature type="transmembrane region" description="Helical" evidence="10">
    <location>
        <begin position="321"/>
        <end position="342"/>
    </location>
</feature>
<sequence>MPVIADAVPSAGPVLAPSDFKSATPAIVVGMAAAFGGFLYGYDTGTISGIIVMPFFKQVFGDVMVDGKPDLSTGHQSLVVSILSAGTFCGALAGAPLADQLGRKIGMQIALLIFCAGVAMQTASTSVGLLAGGRVVAGLGVGIVSTIVPMYQSETAPRWIRGAVVSGYQWAITIGLLIAAIVNNSTQSYMDTRCYRIPIAIQIGFAFILSVLFFVLPESPRWFIKKGRRDDALRSLARLNSSTADSAIVTTEADLIQKNLDIELSHGTGSYLECFSNNERKYLLRTMTGVFLQAWQQLTGINFIFYYGTKFFARAVPTGNPYHFTIISNVVNVVMTVPGMWWMDFVGRRDVLIGGALWMTVCELIVAVVGTVEPTSNAAAGKSLVAFVCLYIAAFASTWGPAAWVVCGEIFPLAIRAKALSLCVASNWLWNFGIGYATPYLVDPGQGHADLGTKVFFIWSGTCFCSAIYAFLFIYETKGLSLEEVDEMYAYATSFQSKRANGEIRARRIDVEGHSTHVKDDESATESAKRDDVKLATE</sequence>
<dbReference type="GO" id="GO:0005351">
    <property type="term" value="F:carbohydrate:proton symporter activity"/>
    <property type="evidence" value="ECO:0007669"/>
    <property type="project" value="TreeGrafter"/>
</dbReference>
<dbReference type="InterPro" id="IPR050360">
    <property type="entry name" value="MFS_Sugar_Transporters"/>
</dbReference>
<name>A0AAN6GLL8_9BASI</name>
<dbReference type="PROSITE" id="PS00216">
    <property type="entry name" value="SUGAR_TRANSPORT_1"/>
    <property type="match status" value="2"/>
</dbReference>
<dbReference type="Pfam" id="PF00083">
    <property type="entry name" value="Sugar_tr"/>
    <property type="match status" value="1"/>
</dbReference>
<evidence type="ECO:0000256" key="6">
    <source>
        <dbReference type="ARBA" id="ARBA00023136"/>
    </source>
</evidence>
<feature type="transmembrane region" description="Helical" evidence="10">
    <location>
        <begin position="76"/>
        <end position="98"/>
    </location>
</feature>